<feature type="transmembrane region" description="Helical" evidence="8">
    <location>
        <begin position="179"/>
        <end position="200"/>
    </location>
</feature>
<dbReference type="Gene3D" id="1.10.3430.10">
    <property type="entry name" value="Ammonium transporter AmtB like domains"/>
    <property type="match status" value="1"/>
</dbReference>
<dbReference type="OrthoDB" id="534912at2759"/>
<keyword evidence="4 8" id="KW-0812">Transmembrane</keyword>
<protein>
    <recommendedName>
        <fullName evidence="8">Ammonium transporter</fullName>
    </recommendedName>
</protein>
<dbReference type="Proteomes" id="UP000054007">
    <property type="component" value="Unassembled WGS sequence"/>
</dbReference>
<gene>
    <name evidence="11" type="ORF">CYLTODRAFT_491411</name>
</gene>
<feature type="transmembrane region" description="Helical" evidence="8">
    <location>
        <begin position="385"/>
        <end position="405"/>
    </location>
</feature>
<dbReference type="Pfam" id="PF00909">
    <property type="entry name" value="Ammonium_transp"/>
    <property type="match status" value="1"/>
</dbReference>
<dbReference type="InterPro" id="IPR029020">
    <property type="entry name" value="Ammonium/urea_transptr"/>
</dbReference>
<feature type="domain" description="Ammonium transporter AmtB-like" evidence="10">
    <location>
        <begin position="29"/>
        <end position="435"/>
    </location>
</feature>
<dbReference type="PROSITE" id="PS01219">
    <property type="entry name" value="AMMONIUM_TRANSP"/>
    <property type="match status" value="1"/>
</dbReference>
<evidence type="ECO:0000256" key="8">
    <source>
        <dbReference type="RuleBase" id="RU362002"/>
    </source>
</evidence>
<dbReference type="SUPFAM" id="SSF111352">
    <property type="entry name" value="Ammonium transporter"/>
    <property type="match status" value="1"/>
</dbReference>
<evidence type="ECO:0000256" key="6">
    <source>
        <dbReference type="ARBA" id="ARBA00023136"/>
    </source>
</evidence>
<evidence type="ECO:0000256" key="4">
    <source>
        <dbReference type="ARBA" id="ARBA00022692"/>
    </source>
</evidence>
<dbReference type="InterPro" id="IPR002229">
    <property type="entry name" value="RhesusRHD"/>
</dbReference>
<accession>A0A0D7B7M6</accession>
<proteinExistence type="inferred from homology"/>
<sequence length="471" mass="50573">MVNITYDASNSIVANVDGEEVVYNPGDIAWILACTALVWIMVPGLGFFYSGLLRRKNALTQIYMGVMVLAVVSFQWFFWGYSLAFSDTGSPYIGNLKYFGMKGVLESSSGPVPALVFAVFQCMFAAITPMIACGAIAERGRLGPVPVFVFIWTTIVYDPIACWTWNANGWSAIMGGLDYAGGTPVHISSGTAALAISIYLGKRKGWGTERLSYKPHNTSYIVLGTVLLWFGWFGFNGGSGLGANLRAAQACFVTNLAASCGGLTWMLWDYRIEKKWSAVGFCSGAIAGLVAITPGSGYVGSPAAVLFGVLGGTICNFATQLKFVFGYDDTLDIFASHAIGGVVGNILTALFAQKSVAGFDGIADIPGGWIDHHYVQLGYQIADSVAGMAYSFVMTTIILWIMHFIPGMRLRLSEEVAEQAQAVGMDEWDMGEFAYDYVGLEQEITGDNEGMGVTTGGREPKHAHDSQSSSV</sequence>
<dbReference type="PANTHER" id="PTHR43029:SF10">
    <property type="entry name" value="AMMONIUM TRANSPORTER MEP2"/>
    <property type="match status" value="1"/>
</dbReference>
<feature type="transmembrane region" description="Helical" evidence="8">
    <location>
        <begin position="114"/>
        <end position="135"/>
    </location>
</feature>
<dbReference type="STRING" id="1314674.A0A0D7B7M6"/>
<evidence type="ECO:0000256" key="1">
    <source>
        <dbReference type="ARBA" id="ARBA00004141"/>
    </source>
</evidence>
<dbReference type="PRINTS" id="PR00342">
    <property type="entry name" value="RHESUSRHD"/>
</dbReference>
<evidence type="ECO:0000256" key="3">
    <source>
        <dbReference type="ARBA" id="ARBA00022448"/>
    </source>
</evidence>
<organism evidence="11 12">
    <name type="scientific">Cylindrobasidium torrendii FP15055 ss-10</name>
    <dbReference type="NCBI Taxonomy" id="1314674"/>
    <lineage>
        <taxon>Eukaryota</taxon>
        <taxon>Fungi</taxon>
        <taxon>Dikarya</taxon>
        <taxon>Basidiomycota</taxon>
        <taxon>Agaricomycotina</taxon>
        <taxon>Agaricomycetes</taxon>
        <taxon>Agaricomycetidae</taxon>
        <taxon>Agaricales</taxon>
        <taxon>Marasmiineae</taxon>
        <taxon>Physalacriaceae</taxon>
        <taxon>Cylindrobasidium</taxon>
    </lineage>
</organism>
<evidence type="ECO:0000256" key="7">
    <source>
        <dbReference type="ARBA" id="ARBA00023177"/>
    </source>
</evidence>
<keyword evidence="3 8" id="KW-0813">Transport</keyword>
<comment type="similarity">
    <text evidence="2 8">Belongs to the ammonia transporter channel (TC 1.A.11.2) family.</text>
</comment>
<keyword evidence="12" id="KW-1185">Reference proteome</keyword>
<dbReference type="InterPro" id="IPR018047">
    <property type="entry name" value="Ammonium_transpt_CS"/>
</dbReference>
<feature type="transmembrane region" description="Helical" evidence="8">
    <location>
        <begin position="220"/>
        <end position="235"/>
    </location>
</feature>
<feature type="transmembrane region" description="Helical" evidence="8">
    <location>
        <begin position="275"/>
        <end position="292"/>
    </location>
</feature>
<name>A0A0D7B7M6_9AGAR</name>
<dbReference type="EMBL" id="KN880552">
    <property type="protein sequence ID" value="KIY66497.1"/>
    <property type="molecule type" value="Genomic_DNA"/>
</dbReference>
<feature type="transmembrane region" description="Helical" evidence="8">
    <location>
        <begin position="28"/>
        <end position="50"/>
    </location>
</feature>
<feature type="region of interest" description="Disordered" evidence="9">
    <location>
        <begin position="448"/>
        <end position="471"/>
    </location>
</feature>
<dbReference type="GO" id="GO:0005886">
    <property type="term" value="C:plasma membrane"/>
    <property type="evidence" value="ECO:0007669"/>
    <property type="project" value="UniProtKB-SubCell"/>
</dbReference>
<evidence type="ECO:0000313" key="11">
    <source>
        <dbReference type="EMBL" id="KIY66497.1"/>
    </source>
</evidence>
<feature type="transmembrane region" description="Helical" evidence="8">
    <location>
        <begin position="247"/>
        <end position="268"/>
    </location>
</feature>
<dbReference type="GO" id="GO:0008519">
    <property type="term" value="F:ammonium channel activity"/>
    <property type="evidence" value="ECO:0007669"/>
    <property type="project" value="InterPro"/>
</dbReference>
<evidence type="ECO:0000256" key="5">
    <source>
        <dbReference type="ARBA" id="ARBA00022989"/>
    </source>
</evidence>
<evidence type="ECO:0000313" key="12">
    <source>
        <dbReference type="Proteomes" id="UP000054007"/>
    </source>
</evidence>
<feature type="transmembrane region" description="Helical" evidence="8">
    <location>
        <begin position="147"/>
        <end position="167"/>
    </location>
</feature>
<keyword evidence="5 8" id="KW-1133">Transmembrane helix</keyword>
<comment type="subcellular location">
    <subcellularLocation>
        <location evidence="8">Cell membrane</location>
        <topology evidence="8">Multi-pass membrane protein</topology>
    </subcellularLocation>
    <subcellularLocation>
        <location evidence="1">Membrane</location>
        <topology evidence="1">Multi-pass membrane protein</topology>
    </subcellularLocation>
</comment>
<feature type="transmembrane region" description="Helical" evidence="8">
    <location>
        <begin position="298"/>
        <end position="319"/>
    </location>
</feature>
<keyword evidence="7 8" id="KW-0924">Ammonia transport</keyword>
<keyword evidence="6 8" id="KW-0472">Membrane</keyword>
<evidence type="ECO:0000256" key="2">
    <source>
        <dbReference type="ARBA" id="ARBA00005887"/>
    </source>
</evidence>
<dbReference type="AlphaFoldDB" id="A0A0D7B7M6"/>
<evidence type="ECO:0000259" key="10">
    <source>
        <dbReference type="Pfam" id="PF00909"/>
    </source>
</evidence>
<dbReference type="PANTHER" id="PTHR43029">
    <property type="entry name" value="AMMONIUM TRANSPORTER MEP2"/>
    <property type="match status" value="1"/>
</dbReference>
<evidence type="ECO:0000256" key="9">
    <source>
        <dbReference type="SAM" id="MobiDB-lite"/>
    </source>
</evidence>
<dbReference type="InterPro" id="IPR024041">
    <property type="entry name" value="NH4_transpt_AmtB-like_dom"/>
</dbReference>
<feature type="transmembrane region" description="Helical" evidence="8">
    <location>
        <begin position="62"/>
        <end position="81"/>
    </location>
</feature>
<dbReference type="InterPro" id="IPR001905">
    <property type="entry name" value="Ammonium_transpt"/>
</dbReference>
<dbReference type="NCBIfam" id="TIGR00836">
    <property type="entry name" value="amt"/>
    <property type="match status" value="1"/>
</dbReference>
<feature type="transmembrane region" description="Helical" evidence="8">
    <location>
        <begin position="331"/>
        <end position="352"/>
    </location>
</feature>
<reference evidence="11 12" key="1">
    <citation type="journal article" date="2015" name="Fungal Genet. Biol.">
        <title>Evolution of novel wood decay mechanisms in Agaricales revealed by the genome sequences of Fistulina hepatica and Cylindrobasidium torrendii.</title>
        <authorList>
            <person name="Floudas D."/>
            <person name="Held B.W."/>
            <person name="Riley R."/>
            <person name="Nagy L.G."/>
            <person name="Koehler G."/>
            <person name="Ransdell A.S."/>
            <person name="Younus H."/>
            <person name="Chow J."/>
            <person name="Chiniquy J."/>
            <person name="Lipzen A."/>
            <person name="Tritt A."/>
            <person name="Sun H."/>
            <person name="Haridas S."/>
            <person name="LaButti K."/>
            <person name="Ohm R.A."/>
            <person name="Kues U."/>
            <person name="Blanchette R.A."/>
            <person name="Grigoriev I.V."/>
            <person name="Minto R.E."/>
            <person name="Hibbett D.S."/>
        </authorList>
    </citation>
    <scope>NUCLEOTIDE SEQUENCE [LARGE SCALE GENOMIC DNA]</scope>
    <source>
        <strain evidence="11 12">FP15055 ss-10</strain>
    </source>
</reference>
<dbReference type="FunFam" id="1.10.3430.10:FF:000003">
    <property type="entry name" value="Ammonium transporter"/>
    <property type="match status" value="1"/>
</dbReference>